<dbReference type="RefSeq" id="WP_160382113.1">
    <property type="nucleotide sequence ID" value="NZ_WNXQ01000003.1"/>
</dbReference>
<evidence type="ECO:0000313" key="2">
    <source>
        <dbReference type="EMBL" id="MWB77858.1"/>
    </source>
</evidence>
<name>A0A844WAW6_9RHOB</name>
<organism evidence="2 3">
    <name type="scientific">Pseudooceanicola pacificus</name>
    <dbReference type="NCBI Taxonomy" id="2676438"/>
    <lineage>
        <taxon>Bacteria</taxon>
        <taxon>Pseudomonadati</taxon>
        <taxon>Pseudomonadota</taxon>
        <taxon>Alphaproteobacteria</taxon>
        <taxon>Rhodobacterales</taxon>
        <taxon>Paracoccaceae</taxon>
        <taxon>Pseudooceanicola</taxon>
    </lineage>
</organism>
<evidence type="ECO:0000313" key="3">
    <source>
        <dbReference type="Proteomes" id="UP000443843"/>
    </source>
</evidence>
<dbReference type="AlphaFoldDB" id="A0A844WAW6"/>
<comment type="caution">
    <text evidence="2">The sequence shown here is derived from an EMBL/GenBank/DDBJ whole genome shotgun (WGS) entry which is preliminary data.</text>
</comment>
<proteinExistence type="predicted"/>
<reference evidence="2 3" key="1">
    <citation type="submission" date="2019-11" db="EMBL/GenBank/DDBJ databases">
        <title>Pseudooceanicola pacifica sp. nov., isolated from deep-sea sediment of the Pacific Ocean.</title>
        <authorList>
            <person name="Lyu L."/>
        </authorList>
    </citation>
    <scope>NUCLEOTIDE SEQUENCE [LARGE SCALE GENOMIC DNA]</scope>
    <source>
        <strain evidence="2 3">216_PA32_1</strain>
    </source>
</reference>
<sequence length="120" mass="13409">MKRLALALPLALAAPVHAEEPGGRTMMERGAQLFFEGLMSEMRPALEDLRGLAEEVEPQLRDFAREMGPAFAQLMREIKDFSAYHPPEILPNGDIILRKKQPPELTDPYEEVAPGGEIEI</sequence>
<feature type="signal peptide" evidence="1">
    <location>
        <begin position="1"/>
        <end position="18"/>
    </location>
</feature>
<evidence type="ECO:0008006" key="4">
    <source>
        <dbReference type="Google" id="ProtNLM"/>
    </source>
</evidence>
<feature type="chain" id="PRO_5032337130" description="AAA+ family ATPase" evidence="1">
    <location>
        <begin position="19"/>
        <end position="120"/>
    </location>
</feature>
<evidence type="ECO:0000256" key="1">
    <source>
        <dbReference type="SAM" id="SignalP"/>
    </source>
</evidence>
<dbReference type="EMBL" id="WNXQ01000003">
    <property type="protein sequence ID" value="MWB77858.1"/>
    <property type="molecule type" value="Genomic_DNA"/>
</dbReference>
<gene>
    <name evidence="2" type="ORF">GLS40_07470</name>
</gene>
<accession>A0A844WAW6</accession>
<dbReference type="Proteomes" id="UP000443843">
    <property type="component" value="Unassembled WGS sequence"/>
</dbReference>
<keyword evidence="3" id="KW-1185">Reference proteome</keyword>
<protein>
    <recommendedName>
        <fullName evidence="4">AAA+ family ATPase</fullName>
    </recommendedName>
</protein>
<keyword evidence="1" id="KW-0732">Signal</keyword>